<evidence type="ECO:0000259" key="9">
    <source>
        <dbReference type="PROSITE" id="PS50850"/>
    </source>
</evidence>
<dbReference type="PROSITE" id="PS00216">
    <property type="entry name" value="SUGAR_TRANSPORT_1"/>
    <property type="match status" value="1"/>
</dbReference>
<evidence type="ECO:0000256" key="4">
    <source>
        <dbReference type="ARBA" id="ARBA00022475"/>
    </source>
</evidence>
<dbReference type="Gene3D" id="1.20.1250.20">
    <property type="entry name" value="MFS general substrate transporter like domains"/>
    <property type="match status" value="1"/>
</dbReference>
<feature type="transmembrane region" description="Helical" evidence="8">
    <location>
        <begin position="75"/>
        <end position="94"/>
    </location>
</feature>
<keyword evidence="3" id="KW-0813">Transport</keyword>
<dbReference type="Gene3D" id="1.20.1720.10">
    <property type="entry name" value="Multidrug resistance protein D"/>
    <property type="match status" value="1"/>
</dbReference>
<keyword evidence="6 8" id="KW-1133">Transmembrane helix</keyword>
<feature type="transmembrane region" description="Helical" evidence="8">
    <location>
        <begin position="7"/>
        <end position="31"/>
    </location>
</feature>
<comment type="subcellular location">
    <subcellularLocation>
        <location evidence="1">Cell membrane</location>
        <topology evidence="1">Multi-pass membrane protein</topology>
    </subcellularLocation>
</comment>
<feature type="transmembrane region" description="Helical" evidence="8">
    <location>
        <begin position="300"/>
        <end position="317"/>
    </location>
</feature>
<dbReference type="PRINTS" id="PR01036">
    <property type="entry name" value="TCRTETB"/>
</dbReference>
<dbReference type="PROSITE" id="PS50850">
    <property type="entry name" value="MFS"/>
    <property type="match status" value="1"/>
</dbReference>
<keyword evidence="11" id="KW-1185">Reference proteome</keyword>
<feature type="transmembrane region" description="Helical" evidence="8">
    <location>
        <begin position="43"/>
        <end position="63"/>
    </location>
</feature>
<feature type="transmembrane region" description="Helical" evidence="8">
    <location>
        <begin position="162"/>
        <end position="182"/>
    </location>
</feature>
<feature type="transmembrane region" description="Helical" evidence="8">
    <location>
        <begin position="100"/>
        <end position="122"/>
    </location>
</feature>
<feature type="transmembrane region" description="Helical" evidence="8">
    <location>
        <begin position="264"/>
        <end position="288"/>
    </location>
</feature>
<keyword evidence="5 8" id="KW-0812">Transmembrane</keyword>
<dbReference type="Proteomes" id="UP000094023">
    <property type="component" value="Unassembled WGS sequence"/>
</dbReference>
<dbReference type="PATRIC" id="fig|1354337.4.peg.49"/>
<feature type="transmembrane region" description="Helical" evidence="8">
    <location>
        <begin position="194"/>
        <end position="215"/>
    </location>
</feature>
<feature type="transmembrane region" description="Helical" evidence="8">
    <location>
        <begin position="359"/>
        <end position="379"/>
    </location>
</feature>
<evidence type="ECO:0000313" key="11">
    <source>
        <dbReference type="Proteomes" id="UP000094023"/>
    </source>
</evidence>
<dbReference type="GO" id="GO:0022857">
    <property type="term" value="F:transmembrane transporter activity"/>
    <property type="evidence" value="ECO:0007669"/>
    <property type="project" value="InterPro"/>
</dbReference>
<feature type="transmembrane region" description="Helical" evidence="8">
    <location>
        <begin position="329"/>
        <end position="347"/>
    </location>
</feature>
<organism evidence="10 11">
    <name type="scientific">Proteus myxofaciens ATCC 19692</name>
    <dbReference type="NCBI Taxonomy" id="1354337"/>
    <lineage>
        <taxon>Bacteria</taxon>
        <taxon>Pseudomonadati</taxon>
        <taxon>Pseudomonadota</taxon>
        <taxon>Gammaproteobacteria</taxon>
        <taxon>Enterobacterales</taxon>
        <taxon>Morganellaceae</taxon>
        <taxon>Proteus</taxon>
    </lineage>
</organism>
<dbReference type="EMBL" id="LXEN01000003">
    <property type="protein sequence ID" value="OAT39324.1"/>
    <property type="molecule type" value="Genomic_DNA"/>
</dbReference>
<feature type="domain" description="Major facilitator superfamily (MFS) profile" evidence="9">
    <location>
        <begin position="9"/>
        <end position="491"/>
    </location>
</feature>
<keyword evidence="4" id="KW-1003">Cell membrane</keyword>
<feature type="transmembrane region" description="Helical" evidence="8">
    <location>
        <begin position="134"/>
        <end position="156"/>
    </location>
</feature>
<evidence type="ECO:0000256" key="6">
    <source>
        <dbReference type="ARBA" id="ARBA00022989"/>
    </source>
</evidence>
<gene>
    <name evidence="10" type="ORF">M983_0046</name>
</gene>
<dbReference type="InterPro" id="IPR036259">
    <property type="entry name" value="MFS_trans_sf"/>
</dbReference>
<comment type="similarity">
    <text evidence="2">Belongs to the major facilitator superfamily. EmrB family.</text>
</comment>
<evidence type="ECO:0000256" key="3">
    <source>
        <dbReference type="ARBA" id="ARBA00022448"/>
    </source>
</evidence>
<dbReference type="PANTHER" id="PTHR42718:SF9">
    <property type="entry name" value="MAJOR FACILITATOR SUPERFAMILY MULTIDRUG TRANSPORTER MFSC"/>
    <property type="match status" value="1"/>
</dbReference>
<evidence type="ECO:0000256" key="5">
    <source>
        <dbReference type="ARBA" id="ARBA00022692"/>
    </source>
</evidence>
<protein>
    <submittedName>
        <fullName evidence="10">Major facilitator superfamily permease</fullName>
    </submittedName>
</protein>
<dbReference type="RefSeq" id="WP_066745197.1">
    <property type="nucleotide sequence ID" value="NZ_LXEN01000003.1"/>
</dbReference>
<keyword evidence="7 8" id="KW-0472">Membrane</keyword>
<sequence length="500" mass="53852">MTYLKRLSLISAICLGTFMATLDISIVNVALPTIQNDIHADMATLQWIVDAYALCLSACILSSGPLSDRFGRKKVWLWGVVVFTLGSLLCAIAQQHEMLIVGRIIQGIAAAALIPGALSLITHAFPIDIERIRIIGIWSSVSALSLIIGPILGGVLVHVSGWPSIFLINIPIGVITVLLGWYGLKESADPENVALDPLGQLTSMLGLGLLTYGLIEAGSVGWSHIITLSTLITGAIFLVLFIMIEKRVPRPLLPLHLFKDRAFFQYNLSSFTLGFATYSNVFFIAFFLQKAQGWSALETGWRMAPEFIAMALFSMSFGRFSAYFSVRKLMVCGFLFIAISSCLLATLHTDSHYGITGCYLFVLGAGMGLSTPAIGALVMKSVPPSRSGMASATMNALRQTGMTMGIALLGTLMVQQAIHYMIEQSQLLGIPASNIDIISLVTENTHNALAPSFIALLPEAFNSGFAYAIATAGISCFVTLVIVLFPLKLKNGAVTQQMTD</sequence>
<dbReference type="NCBIfam" id="TIGR00711">
    <property type="entry name" value="efflux_EmrB"/>
    <property type="match status" value="1"/>
</dbReference>
<dbReference type="InterPro" id="IPR011701">
    <property type="entry name" value="MFS"/>
</dbReference>
<evidence type="ECO:0000256" key="7">
    <source>
        <dbReference type="ARBA" id="ARBA00023136"/>
    </source>
</evidence>
<dbReference type="OrthoDB" id="2412976at2"/>
<dbReference type="AlphaFoldDB" id="A0A198GR38"/>
<feature type="transmembrane region" description="Helical" evidence="8">
    <location>
        <begin position="221"/>
        <end position="244"/>
    </location>
</feature>
<dbReference type="SUPFAM" id="SSF103473">
    <property type="entry name" value="MFS general substrate transporter"/>
    <property type="match status" value="1"/>
</dbReference>
<feature type="transmembrane region" description="Helical" evidence="8">
    <location>
        <begin position="465"/>
        <end position="487"/>
    </location>
</feature>
<dbReference type="Pfam" id="PF07690">
    <property type="entry name" value="MFS_1"/>
    <property type="match status" value="1"/>
</dbReference>
<dbReference type="GO" id="GO:0005886">
    <property type="term" value="C:plasma membrane"/>
    <property type="evidence" value="ECO:0007669"/>
    <property type="project" value="UniProtKB-SubCell"/>
</dbReference>
<proteinExistence type="inferred from homology"/>
<dbReference type="STRING" id="1354337.M983_0046"/>
<accession>A0A198GR38</accession>
<dbReference type="InterPro" id="IPR020846">
    <property type="entry name" value="MFS_dom"/>
</dbReference>
<evidence type="ECO:0000256" key="1">
    <source>
        <dbReference type="ARBA" id="ARBA00004651"/>
    </source>
</evidence>
<dbReference type="PANTHER" id="PTHR42718">
    <property type="entry name" value="MAJOR FACILITATOR SUPERFAMILY MULTIDRUG TRANSPORTER MFSC"/>
    <property type="match status" value="1"/>
</dbReference>
<dbReference type="CDD" id="cd17321">
    <property type="entry name" value="MFS_MMR_MDR_like"/>
    <property type="match status" value="1"/>
</dbReference>
<reference evidence="10 11" key="1">
    <citation type="submission" date="2016-04" db="EMBL/GenBank/DDBJ databases">
        <title>ATOL: Assembling a taxonomically balanced genome-scale reconstruction of the evolutionary history of the Enterobacteriaceae.</title>
        <authorList>
            <person name="Plunkett G.III."/>
            <person name="Neeno-Eckwall E.C."/>
            <person name="Glasner J.D."/>
            <person name="Perna N.T."/>
        </authorList>
    </citation>
    <scope>NUCLEOTIDE SEQUENCE [LARGE SCALE GENOMIC DNA]</scope>
    <source>
        <strain evidence="10 11">ATCC 19692</strain>
    </source>
</reference>
<name>A0A198GR38_9GAMM</name>
<evidence type="ECO:0000256" key="8">
    <source>
        <dbReference type="SAM" id="Phobius"/>
    </source>
</evidence>
<evidence type="ECO:0000256" key="2">
    <source>
        <dbReference type="ARBA" id="ARBA00008537"/>
    </source>
</evidence>
<comment type="caution">
    <text evidence="10">The sequence shown here is derived from an EMBL/GenBank/DDBJ whole genome shotgun (WGS) entry which is preliminary data.</text>
</comment>
<feature type="transmembrane region" description="Helical" evidence="8">
    <location>
        <begin position="400"/>
        <end position="422"/>
    </location>
</feature>
<evidence type="ECO:0000313" key="10">
    <source>
        <dbReference type="EMBL" id="OAT39324.1"/>
    </source>
</evidence>
<dbReference type="InterPro" id="IPR005829">
    <property type="entry name" value="Sugar_transporter_CS"/>
</dbReference>
<dbReference type="InterPro" id="IPR004638">
    <property type="entry name" value="EmrB-like"/>
</dbReference>